<evidence type="ECO:0000259" key="2">
    <source>
        <dbReference type="Pfam" id="PF18822"/>
    </source>
</evidence>
<proteinExistence type="predicted"/>
<accession>A0A075I0T1</accession>
<sequence>MIKDDISIIGKLVKDMYGTTIGNVLGTLTHIDGKIQTVGVDCGSEGLKQIPYEHLVLQGDAVIFIPGWRIDAQKILREKKLTLSRLKALIGIISENGVVQSDADVIHDTYKTKLMELDEEESKVREELSTRLEELDSQEKIIKVMLFDAKVQFKSEEIPDSTFETIQKHCNNLLERSSHERVEINNVQRRIEELSLKSIELIQPKKEMIQESAVSYLDSSGNTITGHENILPEPPIGNSESSIQASTEEQGNHDDSQQSNESDWMSRMEQNN</sequence>
<feature type="domain" description="CdvA-like coiled-coil" evidence="2">
    <location>
        <begin position="85"/>
        <end position="205"/>
    </location>
</feature>
<evidence type="ECO:0000256" key="1">
    <source>
        <dbReference type="SAM" id="MobiDB-lite"/>
    </source>
</evidence>
<dbReference type="EMBL" id="KF901143">
    <property type="protein sequence ID" value="AIF19643.1"/>
    <property type="molecule type" value="Genomic_DNA"/>
</dbReference>
<reference evidence="3" key="1">
    <citation type="journal article" date="2014" name="Genome Biol. Evol.">
        <title>Pangenome evidence for extensive interdomain horizontal transfer affecting lineage core and shell genes in uncultured planktonic thaumarchaeota and euryarchaeota.</title>
        <authorList>
            <person name="Deschamps P."/>
            <person name="Zivanovic Y."/>
            <person name="Moreira D."/>
            <person name="Rodriguez-Valera F."/>
            <person name="Lopez-Garcia P."/>
        </authorList>
    </citation>
    <scope>NUCLEOTIDE SEQUENCE</scope>
</reference>
<feature type="compositionally biased region" description="Polar residues" evidence="1">
    <location>
        <begin position="238"/>
        <end position="249"/>
    </location>
</feature>
<evidence type="ECO:0000313" key="3">
    <source>
        <dbReference type="EMBL" id="AIF19643.1"/>
    </source>
</evidence>
<dbReference type="InterPro" id="IPR041461">
    <property type="entry name" value="CdvA_CC"/>
</dbReference>
<protein>
    <recommendedName>
        <fullName evidence="2">CdvA-like coiled-coil domain-containing protein</fullName>
    </recommendedName>
</protein>
<feature type="compositionally biased region" description="Polar residues" evidence="1">
    <location>
        <begin position="257"/>
        <end position="272"/>
    </location>
</feature>
<organism evidence="3">
    <name type="scientific">uncultured marine thaumarchaeote KM3_87_C09</name>
    <dbReference type="NCBI Taxonomy" id="1456327"/>
    <lineage>
        <taxon>Archaea</taxon>
        <taxon>Nitrososphaerota</taxon>
        <taxon>environmental samples</taxon>
    </lineage>
</organism>
<dbReference type="AlphaFoldDB" id="A0A075I0T1"/>
<dbReference type="Pfam" id="PF18822">
    <property type="entry name" value="CdvA"/>
    <property type="match status" value="1"/>
</dbReference>
<name>A0A075I0T1_9ARCH</name>
<feature type="region of interest" description="Disordered" evidence="1">
    <location>
        <begin position="224"/>
        <end position="272"/>
    </location>
</feature>